<protein>
    <submittedName>
        <fullName evidence="6">BMC domain-containing protein</fullName>
    </submittedName>
</protein>
<dbReference type="InterPro" id="IPR050575">
    <property type="entry name" value="BMC_shell"/>
</dbReference>
<keyword evidence="7" id="KW-1185">Reference proteome</keyword>
<dbReference type="PANTHER" id="PTHR33941">
    <property type="entry name" value="PROPANEDIOL UTILIZATION PROTEIN PDUA"/>
    <property type="match status" value="1"/>
</dbReference>
<accession>A0AAF0CT99</accession>
<evidence type="ECO:0000313" key="7">
    <source>
        <dbReference type="Proteomes" id="UP001179647"/>
    </source>
</evidence>
<sequence>MNKALGIIEVIGFGCAVNISDVMAKTANVEILDIEKAKGSGWLAVKVIGDVGAVNAAVESGVASAKMSDKYVASLVIPRVAEGLEAILVEQKESVTVQPTVEKKTETAKSVAPKEAVPPKKVETVKSDTNKVVATESIKKEVDPGITKKVTTSKPEPVKKAVKAPNTKKKPKKS</sequence>
<dbReference type="EMBL" id="CP110232">
    <property type="protein sequence ID" value="WEG72513.1"/>
    <property type="molecule type" value="Genomic_DNA"/>
</dbReference>
<dbReference type="Gene3D" id="3.30.70.1710">
    <property type="match status" value="1"/>
</dbReference>
<dbReference type="AlphaFoldDB" id="A0AAF0CT99"/>
<dbReference type="RefSeq" id="WP_275468314.1">
    <property type="nucleotide sequence ID" value="NZ_CP110232.1"/>
</dbReference>
<dbReference type="KEGG" id="vie:OL234_05870"/>
<dbReference type="InterPro" id="IPR037233">
    <property type="entry name" value="CcmK-like_sf"/>
</dbReference>
<evidence type="ECO:0000259" key="5">
    <source>
        <dbReference type="PROSITE" id="PS51930"/>
    </source>
</evidence>
<comment type="subcellular location">
    <subcellularLocation>
        <location evidence="1">Bacterial microcompartment</location>
    </subcellularLocation>
</comment>
<reference evidence="6" key="1">
    <citation type="submission" date="2022-10" db="EMBL/GenBank/DDBJ databases">
        <title>Vagococcus sp. isolated from poultry meat.</title>
        <authorList>
            <person name="Johansson P."/>
            <person name="Bjorkroth J."/>
        </authorList>
    </citation>
    <scope>NUCLEOTIDE SEQUENCE</scope>
    <source>
        <strain evidence="6">STAA11</strain>
    </source>
</reference>
<feature type="region of interest" description="Disordered" evidence="4">
    <location>
        <begin position="98"/>
        <end position="123"/>
    </location>
</feature>
<evidence type="ECO:0000256" key="1">
    <source>
        <dbReference type="ARBA" id="ARBA00024322"/>
    </source>
</evidence>
<dbReference type="Proteomes" id="UP001179647">
    <property type="component" value="Chromosome"/>
</dbReference>
<feature type="domain" description="BMC" evidence="5">
    <location>
        <begin position="4"/>
        <end position="89"/>
    </location>
</feature>
<name>A0AAF0CT99_9ENTE</name>
<dbReference type="PANTHER" id="PTHR33941:SF11">
    <property type="entry name" value="BACTERIAL MICROCOMPARTMENT SHELL PROTEIN PDUJ"/>
    <property type="match status" value="1"/>
</dbReference>
<evidence type="ECO:0000256" key="3">
    <source>
        <dbReference type="PROSITE-ProRule" id="PRU01278"/>
    </source>
</evidence>
<evidence type="ECO:0000256" key="2">
    <source>
        <dbReference type="ARBA" id="ARBA00024446"/>
    </source>
</evidence>
<comment type="similarity">
    <text evidence="3">Belongs to the bacterial microcompartments protein family.</text>
</comment>
<feature type="compositionally biased region" description="Basic residues" evidence="4">
    <location>
        <begin position="160"/>
        <end position="174"/>
    </location>
</feature>
<evidence type="ECO:0000256" key="4">
    <source>
        <dbReference type="SAM" id="MobiDB-lite"/>
    </source>
</evidence>
<dbReference type="SMART" id="SM00877">
    <property type="entry name" value="BMC"/>
    <property type="match status" value="1"/>
</dbReference>
<dbReference type="GO" id="GO:0031469">
    <property type="term" value="C:bacterial microcompartment"/>
    <property type="evidence" value="ECO:0007669"/>
    <property type="project" value="UniProtKB-SubCell"/>
</dbReference>
<dbReference type="InterPro" id="IPR000249">
    <property type="entry name" value="BMC_dom"/>
</dbReference>
<keyword evidence="2" id="KW-1283">Bacterial microcompartment</keyword>
<dbReference type="Pfam" id="PF00936">
    <property type="entry name" value="BMC"/>
    <property type="match status" value="1"/>
</dbReference>
<feature type="region of interest" description="Disordered" evidence="4">
    <location>
        <begin position="143"/>
        <end position="174"/>
    </location>
</feature>
<organism evidence="6 7">
    <name type="scientific">Vagococcus intermedius</name>
    <dbReference type="NCBI Taxonomy" id="2991418"/>
    <lineage>
        <taxon>Bacteria</taxon>
        <taxon>Bacillati</taxon>
        <taxon>Bacillota</taxon>
        <taxon>Bacilli</taxon>
        <taxon>Lactobacillales</taxon>
        <taxon>Enterococcaceae</taxon>
        <taxon>Vagococcus</taxon>
    </lineage>
</organism>
<proteinExistence type="inferred from homology"/>
<dbReference type="SUPFAM" id="SSF143414">
    <property type="entry name" value="CcmK-like"/>
    <property type="match status" value="1"/>
</dbReference>
<evidence type="ECO:0000313" key="6">
    <source>
        <dbReference type="EMBL" id="WEG72513.1"/>
    </source>
</evidence>
<dbReference type="InterPro" id="IPR044872">
    <property type="entry name" value="CcmK/CsoS1_BMC"/>
</dbReference>
<dbReference type="PROSITE" id="PS51930">
    <property type="entry name" value="BMC_2"/>
    <property type="match status" value="1"/>
</dbReference>
<gene>
    <name evidence="6" type="ORF">OL234_05870</name>
</gene>